<protein>
    <submittedName>
        <fullName evidence="2">tRNA-modifying protein YgfZ</fullName>
    </submittedName>
</protein>
<evidence type="ECO:0000259" key="1">
    <source>
        <dbReference type="Pfam" id="PF21130"/>
    </source>
</evidence>
<dbReference type="NCBIfam" id="NF007110">
    <property type="entry name" value="PRK09559.1"/>
    <property type="match status" value="1"/>
</dbReference>
<dbReference type="InterPro" id="IPR017703">
    <property type="entry name" value="YgfZ/GCV_T_CS"/>
</dbReference>
<dbReference type="PANTHER" id="PTHR22602:SF0">
    <property type="entry name" value="TRANSFERASE CAF17, MITOCHONDRIAL-RELATED"/>
    <property type="match status" value="1"/>
</dbReference>
<dbReference type="Proteomes" id="UP001210678">
    <property type="component" value="Unassembled WGS sequence"/>
</dbReference>
<dbReference type="EMBL" id="JAQLOI010000001">
    <property type="protein sequence ID" value="MDB1124882.1"/>
    <property type="molecule type" value="Genomic_DNA"/>
</dbReference>
<dbReference type="InterPro" id="IPR045179">
    <property type="entry name" value="YgfZ/GcvT"/>
</dbReference>
<evidence type="ECO:0000313" key="3">
    <source>
        <dbReference type="Proteomes" id="UP001210678"/>
    </source>
</evidence>
<dbReference type="PANTHER" id="PTHR22602">
    <property type="entry name" value="TRANSFERASE CAF17, MITOCHONDRIAL-RELATED"/>
    <property type="match status" value="1"/>
</dbReference>
<dbReference type="Gene3D" id="2.40.30.160">
    <property type="match status" value="1"/>
</dbReference>
<dbReference type="SUPFAM" id="SSF103025">
    <property type="entry name" value="Folate-binding domain"/>
    <property type="match status" value="1"/>
</dbReference>
<comment type="caution">
    <text evidence="2">The sequence shown here is derived from an EMBL/GenBank/DDBJ whole genome shotgun (WGS) entry which is preliminary data.</text>
</comment>
<dbReference type="Pfam" id="PF21130">
    <property type="entry name" value="YgfZ_barrel"/>
    <property type="match status" value="1"/>
</dbReference>
<dbReference type="InterPro" id="IPR048451">
    <property type="entry name" value="YgfZ_barrel"/>
</dbReference>
<sequence length="321" mass="35914">MEWQNRFTKLELGSKDPLPELMVSDLNSWNLLSVTGEDQKSYLQGQLTCDLVALDPQESTLGAHCDAKGKVLSIFRCFKHNDGYALFHHASTTASSLTEIKKYSVFSKVELDISSDITLGVLGKNADNFIDSITSTRGNVRTVENGSAIKVEDNRWILVVDRNSIATTLDKMSSAIFVEDDIWDKFDIESGIPRIVEGNQNTQIPQAFNLQAIHGISFSKGCYTGQETVARAKYRGTNKRSMSIVKGHIEIASDLPLELERSVGENWRSVGTIFTHYRYTDGLAMGLIVLPNNLEQDTKFRLANQPSSIWQIVDLPYEIEE</sequence>
<keyword evidence="3" id="KW-1185">Reference proteome</keyword>
<reference evidence="2 3" key="1">
    <citation type="submission" date="2023-01" db="EMBL/GenBank/DDBJ databases">
        <title>Vibrio sp. KJ40-1 sp.nov, isolated from marine algae.</title>
        <authorList>
            <person name="Butt M."/>
            <person name="Kim J.M.J."/>
            <person name="Jeon C.O.C."/>
        </authorList>
    </citation>
    <scope>NUCLEOTIDE SEQUENCE [LARGE SCALE GENOMIC DNA]</scope>
    <source>
        <strain evidence="2 3">KJ40-1</strain>
    </source>
</reference>
<gene>
    <name evidence="2" type="primary">ygfZ</name>
    <name evidence="2" type="ORF">PGX00_15005</name>
</gene>
<dbReference type="NCBIfam" id="TIGR03317">
    <property type="entry name" value="ygfZ_signature"/>
    <property type="match status" value="1"/>
</dbReference>
<dbReference type="Gene3D" id="3.30.70.1400">
    <property type="entry name" value="Aminomethyltransferase beta-barrel domains"/>
    <property type="match status" value="1"/>
</dbReference>
<name>A0ABT4YTI9_9VIBR</name>
<dbReference type="InterPro" id="IPR029043">
    <property type="entry name" value="GcvT/YgfZ_C"/>
</dbReference>
<dbReference type="RefSeq" id="WP_272137799.1">
    <property type="nucleotide sequence ID" value="NZ_JAQLOI010000001.1"/>
</dbReference>
<evidence type="ECO:0000313" key="2">
    <source>
        <dbReference type="EMBL" id="MDB1124882.1"/>
    </source>
</evidence>
<dbReference type="SUPFAM" id="SSF101790">
    <property type="entry name" value="Aminomethyltransferase beta-barrel domain"/>
    <property type="match status" value="1"/>
</dbReference>
<organism evidence="2 3">
    <name type="scientific">Vibrio algarum</name>
    <dbReference type="NCBI Taxonomy" id="3020714"/>
    <lineage>
        <taxon>Bacteria</taxon>
        <taxon>Pseudomonadati</taxon>
        <taxon>Pseudomonadota</taxon>
        <taxon>Gammaproteobacteria</taxon>
        <taxon>Vibrionales</taxon>
        <taxon>Vibrionaceae</taxon>
        <taxon>Vibrio</taxon>
    </lineage>
</organism>
<feature type="domain" description="tRNA-modifying protein YgfZ-like beta-barrel" evidence="1">
    <location>
        <begin position="238"/>
        <end position="304"/>
    </location>
</feature>
<proteinExistence type="predicted"/>
<accession>A0ABT4YTI9</accession>
<dbReference type="Gene3D" id="3.30.70.1630">
    <property type="match status" value="1"/>
</dbReference>